<dbReference type="Pfam" id="PF03061">
    <property type="entry name" value="4HBT"/>
    <property type="match status" value="1"/>
</dbReference>
<evidence type="ECO:0000313" key="2">
    <source>
        <dbReference type="EMBL" id="KAK2764750.1"/>
    </source>
</evidence>
<dbReference type="AlphaFoldDB" id="A0AAE0D823"/>
<organism evidence="2 3">
    <name type="scientific">Colletotrichum kahawae</name>
    <name type="common">Coffee berry disease fungus</name>
    <dbReference type="NCBI Taxonomy" id="34407"/>
    <lineage>
        <taxon>Eukaryota</taxon>
        <taxon>Fungi</taxon>
        <taxon>Dikarya</taxon>
        <taxon>Ascomycota</taxon>
        <taxon>Pezizomycotina</taxon>
        <taxon>Sordariomycetes</taxon>
        <taxon>Hypocreomycetidae</taxon>
        <taxon>Glomerellales</taxon>
        <taxon>Glomerellaceae</taxon>
        <taxon>Colletotrichum</taxon>
        <taxon>Colletotrichum gloeosporioides species complex</taxon>
    </lineage>
</organism>
<dbReference type="InterPro" id="IPR052061">
    <property type="entry name" value="PTE-AB_protein"/>
</dbReference>
<gene>
    <name evidence="2" type="ORF">CKAH01_04915</name>
</gene>
<sequence>MSDPAYADQIAYFNTIPWVSKTLSEPGLISMPPITRHFDPSVRASEFWGVTLHSKATIPYFIGCFHPPPPSSTPSDSAALEERYIAHVRFFLKLNHGLSTLERERVHGGVVATVFDECAGAVGFVNKMYGRMEMLPHVTQTLTLEYRRAVPVGAVVGVVARLVAVEGRRFVVETEMVDEEGAVLARAEAGYVVLEKKGRKGRL</sequence>
<dbReference type="Gene3D" id="3.10.129.10">
    <property type="entry name" value="Hotdog Thioesterase"/>
    <property type="match status" value="1"/>
</dbReference>
<dbReference type="InterPro" id="IPR006683">
    <property type="entry name" value="Thioestr_dom"/>
</dbReference>
<dbReference type="PANTHER" id="PTHR47260">
    <property type="entry name" value="UPF0644 PROTEIN PB2B4.06"/>
    <property type="match status" value="1"/>
</dbReference>
<name>A0AAE0D823_COLKA</name>
<dbReference type="PANTHER" id="PTHR47260:SF6">
    <property type="entry name" value="THIOESTERASE DOMAIN-CONTAINING PROTEIN"/>
    <property type="match status" value="1"/>
</dbReference>
<evidence type="ECO:0000313" key="3">
    <source>
        <dbReference type="Proteomes" id="UP001281614"/>
    </source>
</evidence>
<comment type="caution">
    <text evidence="2">The sequence shown here is derived from an EMBL/GenBank/DDBJ whole genome shotgun (WGS) entry which is preliminary data.</text>
</comment>
<accession>A0AAE0D823</accession>
<reference evidence="2" key="1">
    <citation type="submission" date="2023-02" db="EMBL/GenBank/DDBJ databases">
        <title>Colletotrichum kahawae CIFC_Que2 genome sequencing and assembly.</title>
        <authorList>
            <person name="Baroncelli R."/>
        </authorList>
    </citation>
    <scope>NUCLEOTIDE SEQUENCE</scope>
    <source>
        <strain evidence="2">CIFC_Que2</strain>
    </source>
</reference>
<evidence type="ECO:0000259" key="1">
    <source>
        <dbReference type="Pfam" id="PF03061"/>
    </source>
</evidence>
<protein>
    <submittedName>
        <fullName evidence="2">Thioesterase superfamily protein</fullName>
    </submittedName>
</protein>
<proteinExistence type="predicted"/>
<dbReference type="EMBL" id="VYYT01000135">
    <property type="protein sequence ID" value="KAK2764750.1"/>
    <property type="molecule type" value="Genomic_DNA"/>
</dbReference>
<keyword evidence="3" id="KW-1185">Reference proteome</keyword>
<dbReference type="SUPFAM" id="SSF54637">
    <property type="entry name" value="Thioesterase/thiol ester dehydrase-isomerase"/>
    <property type="match status" value="1"/>
</dbReference>
<feature type="domain" description="Thioesterase" evidence="1">
    <location>
        <begin position="106"/>
        <end position="184"/>
    </location>
</feature>
<dbReference type="InterPro" id="IPR029069">
    <property type="entry name" value="HotDog_dom_sf"/>
</dbReference>
<dbReference type="Proteomes" id="UP001281614">
    <property type="component" value="Unassembled WGS sequence"/>
</dbReference>